<keyword evidence="2" id="KW-0479">Metal-binding</keyword>
<dbReference type="InterPro" id="IPR013149">
    <property type="entry name" value="ADH-like_C"/>
</dbReference>
<dbReference type="Gene3D" id="3.90.180.10">
    <property type="entry name" value="Medium-chain alcohol dehydrogenases, catalytic domain"/>
    <property type="match status" value="1"/>
</dbReference>
<dbReference type="Pfam" id="PF00107">
    <property type="entry name" value="ADH_zinc_N"/>
    <property type="match status" value="1"/>
</dbReference>
<comment type="similarity">
    <text evidence="1 2">Belongs to the zinc-containing alcohol dehydrogenase family. Quinone oxidoreductase subfamily.</text>
</comment>
<keyword evidence="2" id="KW-0560">Oxidoreductase</keyword>
<dbReference type="InterPro" id="IPR014182">
    <property type="entry name" value="ADH_Zn_typ-1"/>
</dbReference>
<gene>
    <name evidence="4" type="ordered locus">Cycma_2686</name>
</gene>
<protein>
    <recommendedName>
        <fullName evidence="2">Zinc-type alcohol dehydrogenase-like protein</fullName>
    </recommendedName>
</protein>
<reference evidence="5" key="1">
    <citation type="submission" date="2011-07" db="EMBL/GenBank/DDBJ databases">
        <title>The complete genome of Cyclobacterium marinum DSM 745.</title>
        <authorList>
            <person name="Lucas S."/>
            <person name="Han J."/>
            <person name="Lapidus A."/>
            <person name="Bruce D."/>
            <person name="Goodwin L."/>
            <person name="Pitluck S."/>
            <person name="Peters L."/>
            <person name="Kyrpides N."/>
            <person name="Mavromatis K."/>
            <person name="Ivanova N."/>
            <person name="Ovchinnikova G."/>
            <person name="Chertkov O."/>
            <person name="Detter J.C."/>
            <person name="Tapia R."/>
            <person name="Han C."/>
            <person name="Land M."/>
            <person name="Hauser L."/>
            <person name="Markowitz V."/>
            <person name="Cheng J.-F."/>
            <person name="Hugenholtz P."/>
            <person name="Woyke T."/>
            <person name="Wu D."/>
            <person name="Tindall B."/>
            <person name="Schuetze A."/>
            <person name="Brambilla E."/>
            <person name="Klenk H.-P."/>
            <person name="Eisen J.A."/>
        </authorList>
    </citation>
    <scope>NUCLEOTIDE SEQUENCE [LARGE SCALE GENOMIC DNA]</scope>
    <source>
        <strain evidence="5">ATCC 25205 / DSM 745 / LMG 13164 / NCIMB 1802</strain>
    </source>
</reference>
<proteinExistence type="inferred from homology"/>
<organism evidence="4 5">
    <name type="scientific">Cyclobacterium marinum (strain ATCC 25205 / DSM 745 / LMG 13164 / NCIMB 1802)</name>
    <name type="common">Flectobacillus marinus</name>
    <dbReference type="NCBI Taxonomy" id="880070"/>
    <lineage>
        <taxon>Bacteria</taxon>
        <taxon>Pseudomonadati</taxon>
        <taxon>Bacteroidota</taxon>
        <taxon>Cytophagia</taxon>
        <taxon>Cytophagales</taxon>
        <taxon>Cyclobacteriaceae</taxon>
        <taxon>Cyclobacterium</taxon>
    </lineage>
</organism>
<dbReference type="PANTHER" id="PTHR43482">
    <property type="entry name" value="PROTEIN AST1-RELATED"/>
    <property type="match status" value="1"/>
</dbReference>
<dbReference type="AlphaFoldDB" id="G0IYK2"/>
<dbReference type="KEGG" id="cmr:Cycma_2686"/>
<dbReference type="OrthoDB" id="648910at2"/>
<dbReference type="SUPFAM" id="SSF50129">
    <property type="entry name" value="GroES-like"/>
    <property type="match status" value="1"/>
</dbReference>
<dbReference type="InterPro" id="IPR052585">
    <property type="entry name" value="Lipid_raft_assoc_Zn_ADH"/>
</dbReference>
<evidence type="ECO:0000256" key="2">
    <source>
        <dbReference type="RuleBase" id="RU364000"/>
    </source>
</evidence>
<dbReference type="PROSITE" id="PS01162">
    <property type="entry name" value="QOR_ZETA_CRYSTAL"/>
    <property type="match status" value="1"/>
</dbReference>
<evidence type="ECO:0000256" key="1">
    <source>
        <dbReference type="ARBA" id="ARBA00010371"/>
    </source>
</evidence>
<dbReference type="InterPro" id="IPR020843">
    <property type="entry name" value="ER"/>
</dbReference>
<dbReference type="Proteomes" id="UP000001635">
    <property type="component" value="Chromosome"/>
</dbReference>
<dbReference type="InterPro" id="IPR002364">
    <property type="entry name" value="Quin_OxRdtase/zeta-crystal_CS"/>
</dbReference>
<dbReference type="CDD" id="cd08252">
    <property type="entry name" value="AL_MDR"/>
    <property type="match status" value="1"/>
</dbReference>
<dbReference type="EMBL" id="CP002955">
    <property type="protein sequence ID" value="AEL26425.1"/>
    <property type="molecule type" value="Genomic_DNA"/>
</dbReference>
<accession>G0IYK2</accession>
<dbReference type="STRING" id="880070.Cycma_2686"/>
<keyword evidence="2" id="KW-0862">Zinc</keyword>
<dbReference type="InterPro" id="IPR011032">
    <property type="entry name" value="GroES-like_sf"/>
</dbReference>
<dbReference type="PANTHER" id="PTHR43482:SF1">
    <property type="entry name" value="PROTEIN AST1-RELATED"/>
    <property type="match status" value="1"/>
</dbReference>
<sequence>MKAIGFRRSLPITEEESFIAFDATKPSPSGFDILVELAAVSVNPVDFKVRQNTAKDRILDSPKIIGYDGVGTVVEVGEKVSHFEVGDEVFYAGDISRSGSNAMYQLIDERIVGTKPKTLSAAEAVALPLTGLTAWESIFDRMKVDPNTDKGKSILILAGAGGVGSIAIQIAKQVAGLTVIATASREETGRWCKSMGADHVVNHHDLKASLLQAGYKEVDYVLDCVDINGYWETLVDIVKPQGHIVTITGSDKPLNLMLLKNKSVSFSWEYMFTRSLYTTSDILKQQQILNKLAELIDRGIIKTTLNTIFNGFTVDNFKKAHQLQESGKSIGKTVVVFK</sequence>
<dbReference type="InterPro" id="IPR013154">
    <property type="entry name" value="ADH-like_N"/>
</dbReference>
<dbReference type="InterPro" id="IPR036291">
    <property type="entry name" value="NAD(P)-bd_dom_sf"/>
</dbReference>
<dbReference type="NCBIfam" id="TIGR02817">
    <property type="entry name" value="adh_fam_1"/>
    <property type="match status" value="1"/>
</dbReference>
<evidence type="ECO:0000313" key="5">
    <source>
        <dbReference type="Proteomes" id="UP000001635"/>
    </source>
</evidence>
<dbReference type="eggNOG" id="COG0604">
    <property type="taxonomic scope" value="Bacteria"/>
</dbReference>
<dbReference type="HOGENOM" id="CLU_026673_3_0_10"/>
<evidence type="ECO:0000313" key="4">
    <source>
        <dbReference type="EMBL" id="AEL26425.1"/>
    </source>
</evidence>
<dbReference type="SMART" id="SM00829">
    <property type="entry name" value="PKS_ER"/>
    <property type="match status" value="1"/>
</dbReference>
<dbReference type="GO" id="GO:0008270">
    <property type="term" value="F:zinc ion binding"/>
    <property type="evidence" value="ECO:0007669"/>
    <property type="project" value="InterPro"/>
</dbReference>
<dbReference type="RefSeq" id="WP_014020717.1">
    <property type="nucleotide sequence ID" value="NC_015914.1"/>
</dbReference>
<evidence type="ECO:0000259" key="3">
    <source>
        <dbReference type="SMART" id="SM00829"/>
    </source>
</evidence>
<dbReference type="SUPFAM" id="SSF51735">
    <property type="entry name" value="NAD(P)-binding Rossmann-fold domains"/>
    <property type="match status" value="1"/>
</dbReference>
<keyword evidence="5" id="KW-1185">Reference proteome</keyword>
<dbReference type="Pfam" id="PF08240">
    <property type="entry name" value="ADH_N"/>
    <property type="match status" value="1"/>
</dbReference>
<dbReference type="GO" id="GO:0016491">
    <property type="term" value="F:oxidoreductase activity"/>
    <property type="evidence" value="ECO:0007669"/>
    <property type="project" value="UniProtKB-KW"/>
</dbReference>
<name>G0IYK2_CYCMS</name>
<feature type="domain" description="Enoyl reductase (ER)" evidence="3">
    <location>
        <begin position="16"/>
        <end position="335"/>
    </location>
</feature>
<dbReference type="Gene3D" id="3.40.50.720">
    <property type="entry name" value="NAD(P)-binding Rossmann-like Domain"/>
    <property type="match status" value="1"/>
</dbReference>